<keyword evidence="3" id="KW-1185">Reference proteome</keyword>
<dbReference type="AlphaFoldDB" id="A0AAE9SCJ0"/>
<protein>
    <submittedName>
        <fullName evidence="2">DUF1145 domain-containing protein</fullName>
    </submittedName>
</protein>
<evidence type="ECO:0000313" key="2">
    <source>
        <dbReference type="EMBL" id="USV57875.1"/>
    </source>
</evidence>
<dbReference type="InterPro" id="IPR009525">
    <property type="entry name" value="DUF1145"/>
</dbReference>
<evidence type="ECO:0000313" key="3">
    <source>
        <dbReference type="Proteomes" id="UP001056890"/>
    </source>
</evidence>
<dbReference type="PANTHER" id="PTHR38775">
    <property type="entry name" value="INNER MEMBRANE PROTEIN-RELATED"/>
    <property type="match status" value="1"/>
</dbReference>
<accession>A0AAE9SCJ0</accession>
<gene>
    <name evidence="2" type="ORF">NHF51_01355</name>
</gene>
<keyword evidence="1" id="KW-0472">Membrane</keyword>
<proteinExistence type="predicted"/>
<feature type="transmembrane region" description="Helical" evidence="1">
    <location>
        <begin position="35"/>
        <end position="58"/>
    </location>
</feature>
<dbReference type="RefSeq" id="WP_218292639.1">
    <property type="nucleotide sequence ID" value="NZ_CP093843.1"/>
</dbReference>
<dbReference type="PANTHER" id="PTHR38775:SF1">
    <property type="entry name" value="INNER MEMBRANE PROTEIN"/>
    <property type="match status" value="1"/>
</dbReference>
<dbReference type="EMBL" id="CP099717">
    <property type="protein sequence ID" value="USV57875.1"/>
    <property type="molecule type" value="Genomic_DNA"/>
</dbReference>
<evidence type="ECO:0000256" key="1">
    <source>
        <dbReference type="SAM" id="Phobius"/>
    </source>
</evidence>
<dbReference type="Pfam" id="PF06611">
    <property type="entry name" value="DUF1145"/>
    <property type="match status" value="1"/>
</dbReference>
<keyword evidence="1" id="KW-0812">Transmembrane</keyword>
<reference evidence="2" key="1">
    <citation type="submission" date="2022-06" db="EMBL/GenBank/DDBJ databases">
        <title>Complete Genome of Aeromonas sp. Strain SOD01 Isolated from an Urban Freshwater Stream.</title>
        <authorList>
            <person name="Williams L.E."/>
            <person name="Brysgel T."/>
            <person name="Capestro E.M."/>
            <person name="Foltz G.V."/>
            <person name="Gardner A.E."/>
            <person name="Ingrassia J."/>
            <person name="Peterson E."/>
            <person name="Arruda J."/>
            <person name="Flaherty I."/>
            <person name="Hunt M."/>
            <person name="Pappas G."/>
            <person name="Ramsaran S."/>
            <person name="Rocha M."/>
        </authorList>
    </citation>
    <scope>NUCLEOTIDE SEQUENCE</scope>
    <source>
        <strain evidence="2">SOD01</strain>
    </source>
</reference>
<dbReference type="Proteomes" id="UP001056890">
    <property type="component" value="Chromosome"/>
</dbReference>
<organism evidence="2 3">
    <name type="scientific">Aeromonas encheleia</name>
    <dbReference type="NCBI Taxonomy" id="73010"/>
    <lineage>
        <taxon>Bacteria</taxon>
        <taxon>Pseudomonadati</taxon>
        <taxon>Pseudomonadota</taxon>
        <taxon>Gammaproteobacteria</taxon>
        <taxon>Aeromonadales</taxon>
        <taxon>Aeromonadaceae</taxon>
        <taxon>Aeromonas</taxon>
    </lineage>
</organism>
<sequence>MKRFFNLVAMGLLLFFWLGVVLALAGTLPGKLNGFLPVCGVIVILMHWVQASLIKAACKPYFAVSRLEFTQVLIFGVFGMMEIRAKLQAIIDARQKGGTPPRED</sequence>
<keyword evidence="1" id="KW-1133">Transmembrane helix</keyword>
<name>A0AAE9SCJ0_9GAMM</name>